<protein>
    <submittedName>
        <fullName evidence="2">PIN domain-containing protein</fullName>
    </submittedName>
</protein>
<dbReference type="InterPro" id="IPR029060">
    <property type="entry name" value="PIN-like_dom_sf"/>
</dbReference>
<dbReference type="InterPro" id="IPR041705">
    <property type="entry name" value="PIN_Sll0205"/>
</dbReference>
<dbReference type="SUPFAM" id="SSF88723">
    <property type="entry name" value="PIN domain-like"/>
    <property type="match status" value="1"/>
</dbReference>
<dbReference type="KEGG" id="mtw:CQW49_17430"/>
<gene>
    <name evidence="2" type="ORF">CQW49_17430</name>
</gene>
<evidence type="ECO:0000259" key="1">
    <source>
        <dbReference type="Pfam" id="PF01850"/>
    </source>
</evidence>
<dbReference type="EMBL" id="CP023737">
    <property type="protein sequence ID" value="ATQ69463.1"/>
    <property type="molecule type" value="Genomic_DNA"/>
</dbReference>
<dbReference type="Pfam" id="PF01850">
    <property type="entry name" value="PIN"/>
    <property type="match status" value="1"/>
</dbReference>
<evidence type="ECO:0000313" key="2">
    <source>
        <dbReference type="EMBL" id="ATQ69463.1"/>
    </source>
</evidence>
<dbReference type="STRING" id="595536.GCA_000178815_01693"/>
<dbReference type="CDD" id="cd09872">
    <property type="entry name" value="PIN_Sll0205-like"/>
    <property type="match status" value="1"/>
</dbReference>
<feature type="domain" description="PIN" evidence="1">
    <location>
        <begin position="4"/>
        <end position="119"/>
    </location>
</feature>
<dbReference type="PANTHER" id="PTHR36173">
    <property type="entry name" value="RIBONUCLEASE VAPC16-RELATED"/>
    <property type="match status" value="1"/>
</dbReference>
<sequence length="129" mass="14357">MRLLLDTHVLLHLMRDTLHLRDPRLSARLASPSTQSHASVASLWEVAIKTRLGKLDPGMALDDIADYMEAIGLSILPIDRRHAVVGVEPDPATRDPFDRMLLAQCSIENLRLATLDRALLAHPLSLPRD</sequence>
<keyword evidence="3" id="KW-1185">Reference proteome</keyword>
<proteinExistence type="predicted"/>
<dbReference type="Gene3D" id="3.40.50.1010">
    <property type="entry name" value="5'-nuclease"/>
    <property type="match status" value="1"/>
</dbReference>
<dbReference type="InterPro" id="IPR052919">
    <property type="entry name" value="TA_system_RNase"/>
</dbReference>
<evidence type="ECO:0000313" key="3">
    <source>
        <dbReference type="Proteomes" id="UP000230709"/>
    </source>
</evidence>
<name>A0A2D2D384_METT3</name>
<accession>A0A2D2D384</accession>
<organism evidence="2 3">
    <name type="scientific">Methylosinus trichosporium (strain ATCC 35070 / NCIMB 11131 / UNIQEM 75 / OB3b)</name>
    <dbReference type="NCBI Taxonomy" id="595536"/>
    <lineage>
        <taxon>Bacteria</taxon>
        <taxon>Pseudomonadati</taxon>
        <taxon>Pseudomonadota</taxon>
        <taxon>Alphaproteobacteria</taxon>
        <taxon>Hyphomicrobiales</taxon>
        <taxon>Methylocystaceae</taxon>
        <taxon>Methylosinus</taxon>
    </lineage>
</organism>
<dbReference type="PANTHER" id="PTHR36173:SF2">
    <property type="entry name" value="RIBONUCLEASE VAPC16"/>
    <property type="match status" value="1"/>
</dbReference>
<dbReference type="InterPro" id="IPR002716">
    <property type="entry name" value="PIN_dom"/>
</dbReference>
<dbReference type="AlphaFoldDB" id="A0A2D2D384"/>
<dbReference type="Proteomes" id="UP000230709">
    <property type="component" value="Chromosome"/>
</dbReference>
<reference evidence="3" key="1">
    <citation type="submission" date="2017-10" db="EMBL/GenBank/DDBJ databases">
        <title>Completed PacBio SMRT sequence of Methylosinus trichosporium OB3b reveals presence of a third large plasmid.</title>
        <authorList>
            <person name="Charles T.C."/>
            <person name="Lynch M.D.J."/>
            <person name="Heil J.R."/>
            <person name="Cheng J."/>
        </authorList>
    </citation>
    <scope>NUCLEOTIDE SEQUENCE [LARGE SCALE GENOMIC DNA]</scope>
    <source>
        <strain evidence="3">OB3b</strain>
    </source>
</reference>
<dbReference type="RefSeq" id="WP_003608370.1">
    <property type="nucleotide sequence ID" value="NZ_ADVE02000001.1"/>
</dbReference>